<evidence type="ECO:0000259" key="16">
    <source>
        <dbReference type="Pfam" id="PF00593"/>
    </source>
</evidence>
<dbReference type="InterPro" id="IPR000531">
    <property type="entry name" value="Beta-barrel_TonB"/>
</dbReference>
<name>A0A7X4RW85_9VIBR</name>
<keyword evidence="3 12" id="KW-0813">Transport</keyword>
<proteinExistence type="inferred from homology"/>
<keyword evidence="11 12" id="KW-0998">Cell outer membrane</keyword>
<accession>A0A7X4RW85</accession>
<evidence type="ECO:0000256" key="15">
    <source>
        <dbReference type="SAM" id="SignalP"/>
    </source>
</evidence>
<comment type="similarity">
    <text evidence="2 12 14">Belongs to the TonB-dependent receptor family.</text>
</comment>
<dbReference type="RefSeq" id="WP_161157890.1">
    <property type="nucleotide sequence ID" value="NZ_WEKT01000054.1"/>
</dbReference>
<dbReference type="InterPro" id="IPR010916">
    <property type="entry name" value="TonB_box_CS"/>
</dbReference>
<evidence type="ECO:0000256" key="10">
    <source>
        <dbReference type="ARBA" id="ARBA00023170"/>
    </source>
</evidence>
<gene>
    <name evidence="18" type="ORF">F9817_19720</name>
</gene>
<dbReference type="Pfam" id="PF07715">
    <property type="entry name" value="Plug"/>
    <property type="match status" value="1"/>
</dbReference>
<dbReference type="Pfam" id="PF00593">
    <property type="entry name" value="TonB_dep_Rec_b-barrel"/>
    <property type="match status" value="1"/>
</dbReference>
<feature type="chain" id="PRO_5030894847" evidence="15">
    <location>
        <begin position="37"/>
        <end position="728"/>
    </location>
</feature>
<protein>
    <submittedName>
        <fullName evidence="18">TonB-dependent siderophore receptor</fullName>
    </submittedName>
</protein>
<dbReference type="AlphaFoldDB" id="A0A7X4RW85"/>
<evidence type="ECO:0000256" key="7">
    <source>
        <dbReference type="ARBA" id="ARBA00023065"/>
    </source>
</evidence>
<dbReference type="NCBIfam" id="TIGR01783">
    <property type="entry name" value="TonB-siderophor"/>
    <property type="match status" value="1"/>
</dbReference>
<evidence type="ECO:0000256" key="9">
    <source>
        <dbReference type="ARBA" id="ARBA00023136"/>
    </source>
</evidence>
<keyword evidence="8 13" id="KW-0798">TonB box</keyword>
<dbReference type="InterPro" id="IPR039426">
    <property type="entry name" value="TonB-dep_rcpt-like"/>
</dbReference>
<evidence type="ECO:0000256" key="14">
    <source>
        <dbReference type="RuleBase" id="RU003357"/>
    </source>
</evidence>
<evidence type="ECO:0000256" key="2">
    <source>
        <dbReference type="ARBA" id="ARBA00009810"/>
    </source>
</evidence>
<dbReference type="CDD" id="cd01347">
    <property type="entry name" value="ligand_gated_channel"/>
    <property type="match status" value="1"/>
</dbReference>
<dbReference type="Proteomes" id="UP000462621">
    <property type="component" value="Unassembled WGS sequence"/>
</dbReference>
<dbReference type="InterPro" id="IPR012910">
    <property type="entry name" value="Plug_dom"/>
</dbReference>
<sequence>MNNYDLKLPFDSRRIISRSFGLSPLYLALFASSAFAANTETSQNNRSEKSIDTVVVQGQQTKGHYTVPTSSVATRNNVSVMDVPKAVTTVSSQVLQDQGSDSLIHALTNVSGVTQANNIGGKEDAIIRRGFGSTRDGSLLTDGLKTALPHSFNVTTDKIEVLKGPSSTLYGVLDPSGMVNVVTKKPQTEFGAKVWSKLSAMGAGRYGQTYGMDITDGIKDTNLSYRFIGEYEDSDYWRNFGTNRNWTVAPSLMWSDESTELVLSYLHQHYLIPYDRGTIYDTDNNKFVDVSRRTRLDEPFSKIEGDSDMAKISLNQELINGWNLDARYAYSQDDFKADQVRTLGYNSETGVITRRADTRGYYKRKIHAVRTDVTGTVDTFSKRSDVLFGLSYDNEKTRRAKLQKGSKNTSMTIDDIEYGNIDQVDYDSSKNKEEYETINTASIYAQDQLHLNDEWIVVGGLRYQYFDIKAGRGDTENTKTDGDALLPNAGLVWKVSPMISLYTNVGKTFRPNSSMTSAYGNLDPEQGISYELGSKFDVNERFNATLAAYYARKKNVAYSETVDGEKVYKTAGLVRAQGIEFDMTAQVTDRLQAIGSYAFTDTKVLEDPSYEGKALPNVAKHTASIFLSYDQGNLFQDNDNLRYGGGVHGASKRAGDNDNSFYLPEYAIADLFAAYTFETSNPIKVQLNLNNIFDKTYYTSSIGNSAYSVAVGQPFNAILNVSMAFGAM</sequence>
<dbReference type="EMBL" id="WEKT01000054">
    <property type="protein sequence ID" value="MZI95408.1"/>
    <property type="molecule type" value="Genomic_DNA"/>
</dbReference>
<evidence type="ECO:0000256" key="13">
    <source>
        <dbReference type="PROSITE-ProRule" id="PRU10143"/>
    </source>
</evidence>
<dbReference type="SUPFAM" id="SSF56935">
    <property type="entry name" value="Porins"/>
    <property type="match status" value="1"/>
</dbReference>
<dbReference type="PANTHER" id="PTHR32552">
    <property type="entry name" value="FERRICHROME IRON RECEPTOR-RELATED"/>
    <property type="match status" value="1"/>
</dbReference>
<keyword evidence="5 12" id="KW-0812">Transmembrane</keyword>
<evidence type="ECO:0000259" key="17">
    <source>
        <dbReference type="Pfam" id="PF07715"/>
    </source>
</evidence>
<feature type="signal peptide" evidence="15">
    <location>
        <begin position="1"/>
        <end position="36"/>
    </location>
</feature>
<comment type="subcellular location">
    <subcellularLocation>
        <location evidence="1 12">Cell outer membrane</location>
        <topology evidence="1 12">Multi-pass membrane protein</topology>
    </subcellularLocation>
</comment>
<dbReference type="Gene3D" id="2.170.130.10">
    <property type="entry name" value="TonB-dependent receptor, plug domain"/>
    <property type="match status" value="1"/>
</dbReference>
<evidence type="ECO:0000256" key="6">
    <source>
        <dbReference type="ARBA" id="ARBA00022729"/>
    </source>
</evidence>
<dbReference type="PROSITE" id="PS00430">
    <property type="entry name" value="TONB_DEPENDENT_REC_1"/>
    <property type="match status" value="1"/>
</dbReference>
<dbReference type="InterPro" id="IPR036942">
    <property type="entry name" value="Beta-barrel_TonB_sf"/>
</dbReference>
<evidence type="ECO:0000256" key="5">
    <source>
        <dbReference type="ARBA" id="ARBA00022692"/>
    </source>
</evidence>
<dbReference type="GO" id="GO:0015344">
    <property type="term" value="F:siderophore uptake transmembrane transporter activity"/>
    <property type="evidence" value="ECO:0007669"/>
    <property type="project" value="TreeGrafter"/>
</dbReference>
<dbReference type="GO" id="GO:0038023">
    <property type="term" value="F:signaling receptor activity"/>
    <property type="evidence" value="ECO:0007669"/>
    <property type="project" value="InterPro"/>
</dbReference>
<dbReference type="GO" id="GO:0009279">
    <property type="term" value="C:cell outer membrane"/>
    <property type="evidence" value="ECO:0007669"/>
    <property type="project" value="UniProtKB-SubCell"/>
</dbReference>
<dbReference type="InterPro" id="IPR010105">
    <property type="entry name" value="TonB_sidphr_rcpt"/>
</dbReference>
<keyword evidence="10 18" id="KW-0675">Receptor</keyword>
<dbReference type="PANTHER" id="PTHR32552:SF85">
    <property type="entry name" value="BLL7968 PROTEIN"/>
    <property type="match status" value="1"/>
</dbReference>
<keyword evidence="19" id="KW-1185">Reference proteome</keyword>
<keyword evidence="6 15" id="KW-0732">Signal</keyword>
<evidence type="ECO:0000256" key="3">
    <source>
        <dbReference type="ARBA" id="ARBA00022448"/>
    </source>
</evidence>
<feature type="domain" description="TonB-dependent receptor plug" evidence="17">
    <location>
        <begin position="80"/>
        <end position="177"/>
    </location>
</feature>
<keyword evidence="7" id="KW-0406">Ion transport</keyword>
<evidence type="ECO:0000256" key="4">
    <source>
        <dbReference type="ARBA" id="ARBA00022452"/>
    </source>
</evidence>
<evidence type="ECO:0000256" key="11">
    <source>
        <dbReference type="ARBA" id="ARBA00023237"/>
    </source>
</evidence>
<dbReference type="PROSITE" id="PS52016">
    <property type="entry name" value="TONB_DEPENDENT_REC_3"/>
    <property type="match status" value="1"/>
</dbReference>
<evidence type="ECO:0000313" key="19">
    <source>
        <dbReference type="Proteomes" id="UP000462621"/>
    </source>
</evidence>
<feature type="short sequence motif" description="TonB box" evidence="13">
    <location>
        <begin position="53"/>
        <end position="59"/>
    </location>
</feature>
<reference evidence="18 19" key="1">
    <citation type="submission" date="2019-10" db="EMBL/GenBank/DDBJ databases">
        <title>Vibrio sp. nov. isolated from a shrimp pond.</title>
        <authorList>
            <person name="Gomez-Gil B."/>
            <person name="Enciso-Ibarra J."/>
            <person name="Enciso-Ibarra K."/>
            <person name="Bolan-Mejia C."/>
        </authorList>
    </citation>
    <scope>NUCLEOTIDE SEQUENCE [LARGE SCALE GENOMIC DNA]</scope>
    <source>
        <strain evidence="18 19">CAIM 722</strain>
    </source>
</reference>
<evidence type="ECO:0000256" key="12">
    <source>
        <dbReference type="PROSITE-ProRule" id="PRU01360"/>
    </source>
</evidence>
<comment type="caution">
    <text evidence="18">The sequence shown here is derived from an EMBL/GenBank/DDBJ whole genome shotgun (WGS) entry which is preliminary data.</text>
</comment>
<organism evidence="18 19">
    <name type="scientific">Vibrio eleionomae</name>
    <dbReference type="NCBI Taxonomy" id="2653505"/>
    <lineage>
        <taxon>Bacteria</taxon>
        <taxon>Pseudomonadati</taxon>
        <taxon>Pseudomonadota</taxon>
        <taxon>Gammaproteobacteria</taxon>
        <taxon>Vibrionales</taxon>
        <taxon>Vibrionaceae</taxon>
        <taxon>Vibrio</taxon>
    </lineage>
</organism>
<dbReference type="Gene3D" id="2.40.170.20">
    <property type="entry name" value="TonB-dependent receptor, beta-barrel domain"/>
    <property type="match status" value="1"/>
</dbReference>
<keyword evidence="9 12" id="KW-0472">Membrane</keyword>
<dbReference type="InterPro" id="IPR037066">
    <property type="entry name" value="Plug_dom_sf"/>
</dbReference>
<keyword evidence="4 12" id="KW-1134">Transmembrane beta strand</keyword>
<evidence type="ECO:0000313" key="18">
    <source>
        <dbReference type="EMBL" id="MZI95408.1"/>
    </source>
</evidence>
<evidence type="ECO:0000256" key="8">
    <source>
        <dbReference type="ARBA" id="ARBA00023077"/>
    </source>
</evidence>
<evidence type="ECO:0000256" key="1">
    <source>
        <dbReference type="ARBA" id="ARBA00004571"/>
    </source>
</evidence>
<dbReference type="GO" id="GO:0015891">
    <property type="term" value="P:siderophore transport"/>
    <property type="evidence" value="ECO:0007669"/>
    <property type="project" value="InterPro"/>
</dbReference>
<feature type="domain" description="TonB-dependent receptor-like beta-barrel" evidence="16">
    <location>
        <begin position="254"/>
        <end position="692"/>
    </location>
</feature>